<accession>A0ABV5JMA4</accession>
<dbReference type="Gene3D" id="3.30.565.60">
    <property type="match status" value="1"/>
</dbReference>
<dbReference type="Gene3D" id="1.10.10.10">
    <property type="entry name" value="Winged helix-like DNA-binding domain superfamily/Winged helix DNA-binding domain"/>
    <property type="match status" value="2"/>
</dbReference>
<dbReference type="InterPro" id="IPR007421">
    <property type="entry name" value="Schlafen_AlbA_2_dom"/>
</dbReference>
<dbReference type="InterPro" id="IPR036390">
    <property type="entry name" value="WH_DNA-bd_sf"/>
</dbReference>
<dbReference type="Gene3D" id="3.30.950.30">
    <property type="entry name" value="Schlafen, AAA domain"/>
    <property type="match status" value="1"/>
</dbReference>
<keyword evidence="3" id="KW-1185">Reference proteome</keyword>
<dbReference type="PANTHER" id="PTHR30595:SF6">
    <property type="entry name" value="SCHLAFEN ALBA-2 DOMAIN-CONTAINING PROTEIN"/>
    <property type="match status" value="1"/>
</dbReference>
<reference evidence="2 3" key="1">
    <citation type="submission" date="2024-09" db="EMBL/GenBank/DDBJ databases">
        <authorList>
            <person name="Sun Q."/>
            <person name="Mori K."/>
        </authorList>
    </citation>
    <scope>NUCLEOTIDE SEQUENCE [LARGE SCALE GENOMIC DNA]</scope>
    <source>
        <strain evidence="2 3">CCM 7659</strain>
    </source>
</reference>
<comment type="caution">
    <text evidence="2">The sequence shown here is derived from an EMBL/GenBank/DDBJ whole genome shotgun (WGS) entry which is preliminary data.</text>
</comment>
<dbReference type="InterPro" id="IPR038461">
    <property type="entry name" value="Schlafen_AlbA_2_dom_sf"/>
</dbReference>
<dbReference type="InterPro" id="IPR036388">
    <property type="entry name" value="WH-like_DNA-bd_sf"/>
</dbReference>
<dbReference type="RefSeq" id="WP_338403565.1">
    <property type="nucleotide sequence ID" value="NZ_JAALDM010000136.1"/>
</dbReference>
<evidence type="ECO:0000313" key="3">
    <source>
        <dbReference type="Proteomes" id="UP001589700"/>
    </source>
</evidence>
<evidence type="ECO:0000259" key="1">
    <source>
        <dbReference type="Pfam" id="PF04326"/>
    </source>
</evidence>
<proteinExistence type="predicted"/>
<dbReference type="SUPFAM" id="SSF46785">
    <property type="entry name" value="Winged helix' DNA-binding domain"/>
    <property type="match status" value="1"/>
</dbReference>
<feature type="domain" description="Schlafen AlbA-2" evidence="1">
    <location>
        <begin position="11"/>
        <end position="121"/>
    </location>
</feature>
<gene>
    <name evidence="2" type="ORF">ACFFVD_03150</name>
</gene>
<dbReference type="Pfam" id="PF13749">
    <property type="entry name" value="HATPase_c_4"/>
    <property type="match status" value="1"/>
</dbReference>
<evidence type="ECO:0000313" key="2">
    <source>
        <dbReference type="EMBL" id="MFB9258791.1"/>
    </source>
</evidence>
<dbReference type="InterPro" id="IPR011991">
    <property type="entry name" value="ArsR-like_HTH"/>
</dbReference>
<dbReference type="EMBL" id="JBHMDY010000002">
    <property type="protein sequence ID" value="MFB9258791.1"/>
    <property type="molecule type" value="Genomic_DNA"/>
</dbReference>
<protein>
    <submittedName>
        <fullName evidence="2">RNA-binding domain-containing protein</fullName>
    </submittedName>
</protein>
<name>A0ABV5JMA4_9ACTN</name>
<dbReference type="Proteomes" id="UP001589700">
    <property type="component" value="Unassembled WGS sequence"/>
</dbReference>
<dbReference type="InterPro" id="IPR038475">
    <property type="entry name" value="RecG_C_sf"/>
</dbReference>
<dbReference type="PANTHER" id="PTHR30595">
    <property type="entry name" value="GLPR-RELATED TRANSCRIPTIONAL REPRESSOR"/>
    <property type="match status" value="1"/>
</dbReference>
<organism evidence="2 3">
    <name type="scientific">Dietzia aerolata</name>
    <dbReference type="NCBI Taxonomy" id="595984"/>
    <lineage>
        <taxon>Bacteria</taxon>
        <taxon>Bacillati</taxon>
        <taxon>Actinomycetota</taxon>
        <taxon>Actinomycetes</taxon>
        <taxon>Mycobacteriales</taxon>
        <taxon>Dietziaceae</taxon>
        <taxon>Dietzia</taxon>
    </lineage>
</organism>
<sequence>MDIDTLLEAGESLTVEFKSHINDKDLVRAVACMSNAMGGTLLIGVEDDGTVCGARPRHGDKTDPDRVAAVILNLTVPPLPTTVTIAQYGAHEIVRIDVPLADPGPTGTTEGVFTKRVLDTKGEPQCLPMTAHEIVSMGMVARGQDFAAAPARGATMDDLDPAEFDRFRHHCSDTGDPIARLSNGDLLRALGLEPLNDPVSIGAILIFGRVDAIRRWVPNSEFLFQDLRHGPSATNDRIVGPLIKVAEEFRTRIDARNTTTELIVGLHRLEIPLIPEITRRETVANALVHRDYAALGPTRVQITEDDFIVTNPGGLPPGVTVANILDQSKPRSVLLAAAFLRAGLVERKGKGVNEMFEHQLRAGRDAPDYSGTTSDSVVVSVPLGISDLDLVRFLRTYEDNNQRILSLDELRVVHEVKASGSLSPVELSSTLTLPASTIRRITTSLVEAGIIESRGTGRSRSLHLTARFYDLAHDRNAYVRVKGADPLQQERMILDYVTAYGTITRSQAAALCQVTPPQARTILKRLVESGSLRMTGERRGAKYLLEER</sequence>
<dbReference type="CDD" id="cd00090">
    <property type="entry name" value="HTH_ARSR"/>
    <property type="match status" value="1"/>
</dbReference>
<dbReference type="Pfam" id="PF04326">
    <property type="entry name" value="SLFN_AlbA_2"/>
    <property type="match status" value="1"/>
</dbReference>